<dbReference type="Gene3D" id="3.40.710.10">
    <property type="entry name" value="DD-peptidase/beta-lactamase superfamily"/>
    <property type="match status" value="1"/>
</dbReference>
<reference evidence="3" key="1">
    <citation type="journal article" date="2010" name="J. Am. Chem. Soc.">
        <title>Tailoring enzyme-rich environmental DNA clones: a source of enzymes for generating libraries of unnatural natural products.</title>
        <authorList>
            <person name="Banik J.J."/>
            <person name="Craig J.W."/>
            <person name="Calle P.Y."/>
            <person name="Brady S.F."/>
        </authorList>
    </citation>
    <scope>NUCLEOTIDE SEQUENCE</scope>
</reference>
<dbReference type="EMBL" id="HM486076">
    <property type="protein sequence ID" value="ADU56125.1"/>
    <property type="molecule type" value="Genomic_DNA"/>
</dbReference>
<dbReference type="InterPro" id="IPR006311">
    <property type="entry name" value="TAT_signal"/>
</dbReference>
<gene>
    <name evidence="3" type="ORF">CA915-4</name>
</gene>
<feature type="region of interest" description="Disordered" evidence="1">
    <location>
        <begin position="28"/>
        <end position="60"/>
    </location>
</feature>
<dbReference type="AlphaFoldDB" id="E9L1P6"/>
<dbReference type="SUPFAM" id="SSF56601">
    <property type="entry name" value="beta-lactamase/transpeptidase-like"/>
    <property type="match status" value="1"/>
</dbReference>
<protein>
    <recommendedName>
        <fullName evidence="2">Beta-lactamase-related domain-containing protein</fullName>
    </recommendedName>
</protein>
<dbReference type="InterPro" id="IPR012338">
    <property type="entry name" value="Beta-lactam/transpept-like"/>
</dbReference>
<dbReference type="InterPro" id="IPR050789">
    <property type="entry name" value="Diverse_Enzym_Activities"/>
</dbReference>
<dbReference type="PROSITE" id="PS51318">
    <property type="entry name" value="TAT"/>
    <property type="match status" value="1"/>
</dbReference>
<dbReference type="PANTHER" id="PTHR43283">
    <property type="entry name" value="BETA-LACTAMASE-RELATED"/>
    <property type="match status" value="1"/>
</dbReference>
<organism evidence="3">
    <name type="scientific">uncultured organism CA915</name>
    <dbReference type="NCBI Taxonomy" id="941422"/>
    <lineage>
        <taxon>unclassified sequences</taxon>
        <taxon>environmental samples</taxon>
    </lineage>
</organism>
<evidence type="ECO:0000313" key="3">
    <source>
        <dbReference type="EMBL" id="ADU56125.1"/>
    </source>
</evidence>
<sequence>MDSDSGPGIDRRRLIRWSGLAAAGMALAGTSPARADSGRPDSAPADPLASGKIPPDTLPGGAYDRHVARLAAEGRFSGVVLLSYQGRTVLSRSYGMADREKGVPNSETTAFSLSSAGKPFHAVAILQLAQQGRLQLTDPVGRHLSGFARDVADRVTIHHLLSGTSGLDSPDEDVRRVFHSRAEVLRYYEGRARQARLRGVLGAPSTTHAEAEVTIPALIVQAVTGEKYWDYVEENIFRRCGMTGAGFYTKPQWLTDPHIAHPYMTVAGGGMVDAVRHLHKDSPSPSMLGKNPGRGFIDAPGDGGFATAGDLVRFARALTGGTLLDRSWVDVLTAARTPLGGTSFAAYGIATDILNGQWVYQRAGGNPGVGANWSIYPNTGWVGVILSNAEAEGVPLQDLIGRETQAVTGAAPATGAGG</sequence>
<dbReference type="Pfam" id="PF00144">
    <property type="entry name" value="Beta-lactamase"/>
    <property type="match status" value="1"/>
</dbReference>
<feature type="domain" description="Beta-lactamase-related" evidence="2">
    <location>
        <begin position="64"/>
        <end position="394"/>
    </location>
</feature>
<accession>E9L1P6</accession>
<dbReference type="InterPro" id="IPR001466">
    <property type="entry name" value="Beta-lactam-related"/>
</dbReference>
<proteinExistence type="predicted"/>
<evidence type="ECO:0000256" key="1">
    <source>
        <dbReference type="SAM" id="MobiDB-lite"/>
    </source>
</evidence>
<evidence type="ECO:0000259" key="2">
    <source>
        <dbReference type="Pfam" id="PF00144"/>
    </source>
</evidence>
<name>E9L1P6_9ZZZZ</name>